<accession>A0A642MI37</accession>
<accession>A0A174QET5</accession>
<dbReference type="EMBL" id="JANUTS010000001">
    <property type="protein sequence ID" value="MCS2794568.1"/>
    <property type="molecule type" value="Genomic_DNA"/>
</dbReference>
<dbReference type="Proteomes" id="UP000095606">
    <property type="component" value="Unassembled WGS sequence"/>
</dbReference>
<dbReference type="AlphaFoldDB" id="A0A174QET5"/>
<evidence type="ECO:0000313" key="3">
    <source>
        <dbReference type="EMBL" id="UVQ74273.1"/>
    </source>
</evidence>
<evidence type="ECO:0000313" key="2">
    <source>
        <dbReference type="EMBL" id="MCS2794568.1"/>
    </source>
</evidence>
<keyword evidence="5" id="KW-1185">Reference proteome</keyword>
<name>A0A174QET5_9BACE</name>
<dbReference type="Pfam" id="PF07388">
    <property type="entry name" value="A-2_8-polyST"/>
    <property type="match status" value="1"/>
</dbReference>
<dbReference type="Proteomes" id="UP001060104">
    <property type="component" value="Chromosome"/>
</dbReference>
<reference evidence="2" key="2">
    <citation type="submission" date="2022-08" db="EMBL/GenBank/DDBJ databases">
        <title>Genome Sequencing of Bacteroides fragilis Group Isolates with Nanopore Technology.</title>
        <authorList>
            <person name="Tisza M.J."/>
            <person name="Smith D."/>
            <person name="Dekker J.P."/>
        </authorList>
    </citation>
    <scope>NUCLEOTIDE SEQUENCE</scope>
    <source>
        <strain evidence="2">BFG-351</strain>
        <strain evidence="3">BFG-527</strain>
    </source>
</reference>
<evidence type="ECO:0000313" key="4">
    <source>
        <dbReference type="Proteomes" id="UP000095606"/>
    </source>
</evidence>
<evidence type="ECO:0000313" key="5">
    <source>
        <dbReference type="Proteomes" id="UP001060104"/>
    </source>
</evidence>
<dbReference type="EMBL" id="CZAE01000016">
    <property type="protein sequence ID" value="CUP71812.1"/>
    <property type="molecule type" value="Genomic_DNA"/>
</dbReference>
<evidence type="ECO:0000313" key="1">
    <source>
        <dbReference type="EMBL" id="CUP71812.1"/>
    </source>
</evidence>
<protein>
    <submittedName>
        <fullName evidence="2">Alpha-2,8-polysialyltransferase family protein</fullName>
    </submittedName>
</protein>
<reference evidence="1 4" key="1">
    <citation type="submission" date="2015-09" db="EMBL/GenBank/DDBJ databases">
        <authorList>
            <consortium name="Pathogen Informatics"/>
        </authorList>
    </citation>
    <scope>NUCLEOTIDE SEQUENCE [LARGE SCALE GENOMIC DNA]</scope>
    <source>
        <strain evidence="1 4">2789STDY5834846</strain>
    </source>
</reference>
<organism evidence="1 4">
    <name type="scientific">Bacteroides faecis</name>
    <dbReference type="NCBI Taxonomy" id="674529"/>
    <lineage>
        <taxon>Bacteria</taxon>
        <taxon>Pseudomonadati</taxon>
        <taxon>Bacteroidota</taxon>
        <taxon>Bacteroidia</taxon>
        <taxon>Bacteroidales</taxon>
        <taxon>Bacteroidaceae</taxon>
        <taxon>Bacteroides</taxon>
    </lineage>
</organism>
<gene>
    <name evidence="1" type="ORF">ERS852461_03220</name>
    <name evidence="2" type="ORF">NXW97_21670</name>
    <name evidence="3" type="ORF">NXY30_25465</name>
</gene>
<dbReference type="Proteomes" id="UP001204548">
    <property type="component" value="Unassembled WGS sequence"/>
</dbReference>
<dbReference type="GeneID" id="69591507"/>
<dbReference type="InterPro" id="IPR010866">
    <property type="entry name" value="A-2_8-polyST"/>
</dbReference>
<sequence length="374" mass="44383">MANLFFVHTPLELLIAQQIINQEKLTDNVMLCGYVGGNKHFLDIYRLTIISSMWMERVLMPDVAGWAAIEKRHLLKTALRAFRRYKEICSLLKVYRIDTLFLGDMNNFSCKFGAKLFKKKGYRIVFFEEGASHYNFHIHPRKGGYLLNKLLAIFFDCFYYLPIYHFRFATYCFLKDLPFSELPIDLRYSVVPYYHEDFDKQIRIERLFSNDLIQFLDSEVSKFSDIESSILFMSQNIYESLGNLNLYLQVVEGYFSTLDSTSILFIKFHPREQEEERKAVIRIAEKYHLAFHILSAQMNIPVEYYLQYMKFKEIVTFFSSTAMYNGYLFPEMKFTFLLRPFYDLCKICNEKNISQLENLLSLLDSCQNKQKINA</sequence>
<proteinExistence type="predicted"/>
<dbReference type="EMBL" id="CP103141">
    <property type="protein sequence ID" value="UVQ74273.1"/>
    <property type="molecule type" value="Genomic_DNA"/>
</dbReference>
<dbReference type="RefSeq" id="WP_010538942.1">
    <property type="nucleotide sequence ID" value="NZ_CAXKYA010000019.1"/>
</dbReference>